<organism evidence="1 2">
    <name type="scientific">Leptospira interrogans serovar Pyrogenes str. 200701872</name>
    <dbReference type="NCBI Taxonomy" id="1193029"/>
    <lineage>
        <taxon>Bacteria</taxon>
        <taxon>Pseudomonadati</taxon>
        <taxon>Spirochaetota</taxon>
        <taxon>Spirochaetia</taxon>
        <taxon>Leptospirales</taxon>
        <taxon>Leptospiraceae</taxon>
        <taxon>Leptospira</taxon>
    </lineage>
</organism>
<comment type="caution">
    <text evidence="1">The sequence shown here is derived from an EMBL/GenBank/DDBJ whole genome shotgun (WGS) entry which is preliminary data.</text>
</comment>
<dbReference type="AlphaFoldDB" id="M7A2R8"/>
<dbReference type="Proteomes" id="UP000012117">
    <property type="component" value="Unassembled WGS sequence"/>
</dbReference>
<accession>M7A2R8</accession>
<protein>
    <submittedName>
        <fullName evidence="1">Uncharacterized protein</fullName>
    </submittedName>
</protein>
<name>M7A2R8_LEPIR</name>
<evidence type="ECO:0000313" key="2">
    <source>
        <dbReference type="Proteomes" id="UP000012117"/>
    </source>
</evidence>
<sequence>MIFAASLNEWSGFEDEEEYNHSTLLMGKANAFFIPANTKQV</sequence>
<evidence type="ECO:0000313" key="1">
    <source>
        <dbReference type="EMBL" id="EMP08340.1"/>
    </source>
</evidence>
<gene>
    <name evidence="1" type="ORF">LEP1GSC124_0605</name>
</gene>
<dbReference type="EMBL" id="AKWN02000136">
    <property type="protein sequence ID" value="EMP08340.1"/>
    <property type="molecule type" value="Genomic_DNA"/>
</dbReference>
<dbReference type="BioCyc" id="LINT1193029:G11R4-4573-MONOMER"/>
<proteinExistence type="predicted"/>
<reference evidence="1 2" key="1">
    <citation type="submission" date="2013-01" db="EMBL/GenBank/DDBJ databases">
        <authorList>
            <person name="Harkins D.M."/>
            <person name="Durkin A.S."/>
            <person name="Brinkac L.M."/>
            <person name="Haft D.H."/>
            <person name="Selengut J.D."/>
            <person name="Sanka R."/>
            <person name="DePew J."/>
            <person name="Purushe J."/>
            <person name="Picardeau M."/>
            <person name="Werts C."/>
            <person name="Goarant C."/>
            <person name="Vinetz J.M."/>
            <person name="Sutton G.G."/>
            <person name="Nierman W.C."/>
            <person name="Fouts D.E."/>
        </authorList>
    </citation>
    <scope>NUCLEOTIDE SEQUENCE [LARGE SCALE GENOMIC DNA]</scope>
    <source>
        <strain evidence="1 2">200701872</strain>
    </source>
</reference>